<evidence type="ECO:0000313" key="5">
    <source>
        <dbReference type="EMBL" id="KAF6005322.1"/>
    </source>
</evidence>
<dbReference type="Gene3D" id="3.40.50.300">
    <property type="entry name" value="P-loop containing nucleotide triphosphate hydrolases"/>
    <property type="match status" value="1"/>
</dbReference>
<organism evidence="5 6">
    <name type="scientific">Cyanidiococcus yangmingshanensis</name>
    <dbReference type="NCBI Taxonomy" id="2690220"/>
    <lineage>
        <taxon>Eukaryota</taxon>
        <taxon>Rhodophyta</taxon>
        <taxon>Bangiophyceae</taxon>
        <taxon>Cyanidiales</taxon>
        <taxon>Cyanidiaceae</taxon>
        <taxon>Cyanidiococcus</taxon>
    </lineage>
</organism>
<dbReference type="OrthoDB" id="5310at2759"/>
<dbReference type="GO" id="GO:0005524">
    <property type="term" value="F:ATP binding"/>
    <property type="evidence" value="ECO:0007669"/>
    <property type="project" value="InterPro"/>
</dbReference>
<dbReference type="Proteomes" id="UP000530660">
    <property type="component" value="Unassembled WGS sequence"/>
</dbReference>
<evidence type="ECO:0000313" key="6">
    <source>
        <dbReference type="Proteomes" id="UP000530660"/>
    </source>
</evidence>
<name>A0A7J7IQC9_9RHOD</name>
<dbReference type="HAMAP" id="MF_00235">
    <property type="entry name" value="Adenylate_kinase_Adk"/>
    <property type="match status" value="1"/>
</dbReference>
<feature type="compositionally biased region" description="Basic and acidic residues" evidence="4">
    <location>
        <begin position="162"/>
        <end position="181"/>
    </location>
</feature>
<dbReference type="Pfam" id="PF00406">
    <property type="entry name" value="ADK"/>
    <property type="match status" value="1"/>
</dbReference>
<proteinExistence type="inferred from homology"/>
<dbReference type="PROSITE" id="PS00113">
    <property type="entry name" value="ADENYLATE_KINASE"/>
    <property type="match status" value="1"/>
</dbReference>
<dbReference type="SUPFAM" id="SSF52540">
    <property type="entry name" value="P-loop containing nucleoside triphosphate hydrolases"/>
    <property type="match status" value="1"/>
</dbReference>
<dbReference type="NCBIfam" id="TIGR01351">
    <property type="entry name" value="adk"/>
    <property type="match status" value="1"/>
</dbReference>
<evidence type="ECO:0008006" key="7">
    <source>
        <dbReference type="Google" id="ProtNLM"/>
    </source>
</evidence>
<feature type="compositionally biased region" description="Polar residues" evidence="4">
    <location>
        <begin position="152"/>
        <end position="161"/>
    </location>
</feature>
<reference evidence="5 6" key="1">
    <citation type="journal article" date="2020" name="J. Phycol.">
        <title>Comparative genome analysis reveals Cyanidiococcus gen. nov., a new extremophilic red algal genus sister to Cyanidioschyzon (Cyanidioschyzonaceae, Rhodophyta).</title>
        <authorList>
            <person name="Liu S.-L."/>
            <person name="Chiang Y.-R."/>
            <person name="Yoon H.S."/>
            <person name="Fu H.-Y."/>
        </authorList>
    </citation>
    <scope>NUCLEOTIDE SEQUENCE [LARGE SCALE GENOMIC DNA]</scope>
    <source>
        <strain evidence="5 6">THAL066</strain>
    </source>
</reference>
<feature type="compositionally biased region" description="Polar residues" evidence="4">
    <location>
        <begin position="133"/>
        <end position="144"/>
    </location>
</feature>
<gene>
    <name evidence="5" type="ORF">F1559_004396</name>
</gene>
<keyword evidence="1" id="KW-0808">Transferase</keyword>
<evidence type="ECO:0000256" key="3">
    <source>
        <dbReference type="ARBA" id="ARBA00022777"/>
    </source>
</evidence>
<evidence type="ECO:0000256" key="1">
    <source>
        <dbReference type="ARBA" id="ARBA00022679"/>
    </source>
</evidence>
<protein>
    <recommendedName>
        <fullName evidence="7">Adenylate kinase</fullName>
    </recommendedName>
</protein>
<feature type="compositionally biased region" description="Low complexity" evidence="4">
    <location>
        <begin position="117"/>
        <end position="131"/>
    </location>
</feature>
<evidence type="ECO:0000256" key="4">
    <source>
        <dbReference type="SAM" id="MobiDB-lite"/>
    </source>
</evidence>
<dbReference type="AlphaFoldDB" id="A0A7J7IQC9"/>
<feature type="compositionally biased region" description="Low complexity" evidence="4">
    <location>
        <begin position="182"/>
        <end position="193"/>
    </location>
</feature>
<dbReference type="InterPro" id="IPR033690">
    <property type="entry name" value="Adenylat_kinase_CS"/>
</dbReference>
<keyword evidence="2" id="KW-0547">Nucleotide-binding</keyword>
<dbReference type="CDD" id="cd01428">
    <property type="entry name" value="ADK"/>
    <property type="match status" value="1"/>
</dbReference>
<dbReference type="CDD" id="cd03676">
    <property type="entry name" value="NUDIX_Tnr3_like"/>
    <property type="match status" value="1"/>
</dbReference>
<dbReference type="PANTHER" id="PTHR23359">
    <property type="entry name" value="NUCLEOTIDE KINASE"/>
    <property type="match status" value="1"/>
</dbReference>
<dbReference type="InterPro" id="IPR000850">
    <property type="entry name" value="Adenylat/UMP-CMP_kin"/>
</dbReference>
<comment type="caution">
    <text evidence="5">The sequence shown here is derived from an EMBL/GenBank/DDBJ whole genome shotgun (WGS) entry which is preliminary data.</text>
</comment>
<accession>A0A7J7IQC9</accession>
<dbReference type="EMBL" id="VWRR01000001">
    <property type="protein sequence ID" value="KAF6005322.1"/>
    <property type="molecule type" value="Genomic_DNA"/>
</dbReference>
<feature type="region of interest" description="Disordered" evidence="4">
    <location>
        <begin position="74"/>
        <end position="194"/>
    </location>
</feature>
<dbReference type="PRINTS" id="PR00094">
    <property type="entry name" value="ADENYLTKNASE"/>
</dbReference>
<dbReference type="InterPro" id="IPR006259">
    <property type="entry name" value="Adenyl_kin_sub"/>
</dbReference>
<keyword evidence="6" id="KW-1185">Reference proteome</keyword>
<evidence type="ECO:0000256" key="2">
    <source>
        <dbReference type="ARBA" id="ARBA00022741"/>
    </source>
</evidence>
<dbReference type="InterPro" id="IPR015797">
    <property type="entry name" value="NUDIX_hydrolase-like_dom_sf"/>
</dbReference>
<dbReference type="GO" id="GO:0004017">
    <property type="term" value="F:AMP kinase activity"/>
    <property type="evidence" value="ECO:0007669"/>
    <property type="project" value="InterPro"/>
</dbReference>
<dbReference type="Gene3D" id="3.90.79.10">
    <property type="entry name" value="Nucleoside Triphosphate Pyrophosphohydrolase"/>
    <property type="match status" value="1"/>
</dbReference>
<dbReference type="InterPro" id="IPR027417">
    <property type="entry name" value="P-loop_NTPase"/>
</dbReference>
<dbReference type="SUPFAM" id="SSF55811">
    <property type="entry name" value="Nudix"/>
    <property type="match status" value="1"/>
</dbReference>
<sequence length="748" mass="84441">MHKDRRNTWNVLFVGVPLPRVCRLRRVDLHRSLNWEPAGNGFGSNPADSSRVLFYRRRYRNEIWRRDSSGALSASLSTSAEADRRPGRQEATLRNGFDDGHVNHANSNKMGKNDVVSGSGPLLGNSSLKSSHSMEQFQNASSQRNDLHEQSRLSSSGNATETLRRDSRTTVRADDQQDRHVATSSEATPEASAVDLTVPFPRPARLRILLMGKPASGKGTQAPLIARRFGMVHISMGSLLRNEVRAKTALGVIAEECMNRGELVPDDLVLAILKTRLAQEDCRENGYILDGFPRTLEQAQKLDAAGVLIDHVIVLERADADALDWARERLIDPITGMMYHPRLAPAPPNVVHRLERRSDDNVEIMRIRLEQYAREAPHILSHYRNNLTVVQTHNARPYLDAFREISQILERLILRNTTDELWRFCADQRGLWRPRGRRQVTLPRGALLESLETFASRIRERDYVPLYAGPDDDAPQIGLVGRTWASELLSADIHHEVFDVQLESCSIFGPNTAANNGFIRFRSNVTTEKLDQVMMQLRDRGLIEGWRNERVPLRLGPGRHLEIERACMAYLGIETTGVHVNGYFYRPGDRGAPELYVWLARRSWNKPTYPGRLDQLTAGGVPATAVSVLGHTMQELHDEASYTGQAPTPVGCLRYRYETRKGVSAKVLYLYDLELDEQWTPRSLDAEVETFYALSAKEALASLVEARPEWKPNSALVLMDFLIRFGVIHADNEPDYADIVTRIRCCGI</sequence>
<keyword evidence="3" id="KW-0418">Kinase</keyword>